<evidence type="ECO:0000256" key="2">
    <source>
        <dbReference type="ARBA" id="ARBA00022857"/>
    </source>
</evidence>
<gene>
    <name evidence="6" type="ORF">SAMN04488548_134647</name>
</gene>
<dbReference type="GO" id="GO:0008703">
    <property type="term" value="F:5-amino-6-(5-phosphoribosylamino)uracil reductase activity"/>
    <property type="evidence" value="ECO:0007669"/>
    <property type="project" value="InterPro"/>
</dbReference>
<evidence type="ECO:0000256" key="3">
    <source>
        <dbReference type="ARBA" id="ARBA00023002"/>
    </source>
</evidence>
<dbReference type="STRING" id="158898.SAMN04488548_134647"/>
<organism evidence="6 7">
    <name type="scientific">Gordonia westfalica</name>
    <dbReference type="NCBI Taxonomy" id="158898"/>
    <lineage>
        <taxon>Bacteria</taxon>
        <taxon>Bacillati</taxon>
        <taxon>Actinomycetota</taxon>
        <taxon>Actinomycetes</taxon>
        <taxon>Mycobacteriales</taxon>
        <taxon>Gordoniaceae</taxon>
        <taxon>Gordonia</taxon>
    </lineage>
</organism>
<protein>
    <submittedName>
        <fullName evidence="6">Pyrimidine reductase, riboflavin biosynthesis</fullName>
    </submittedName>
</protein>
<dbReference type="OrthoDB" id="5243299at2"/>
<feature type="region of interest" description="Disordered" evidence="4">
    <location>
        <begin position="1"/>
        <end position="20"/>
    </location>
</feature>
<dbReference type="Pfam" id="PF01872">
    <property type="entry name" value="RibD_C"/>
    <property type="match status" value="1"/>
</dbReference>
<name>A0A1H2HS53_9ACTN</name>
<evidence type="ECO:0000313" key="7">
    <source>
        <dbReference type="Proteomes" id="UP000183180"/>
    </source>
</evidence>
<dbReference type="SUPFAM" id="SSF53597">
    <property type="entry name" value="Dihydrofolate reductase-like"/>
    <property type="match status" value="1"/>
</dbReference>
<feature type="domain" description="Bacterial bifunctional deaminase-reductase C-terminal" evidence="5">
    <location>
        <begin position="45"/>
        <end position="234"/>
    </location>
</feature>
<dbReference type="Gene3D" id="3.40.430.10">
    <property type="entry name" value="Dihydrofolate Reductase, subunit A"/>
    <property type="match status" value="1"/>
</dbReference>
<dbReference type="PANTHER" id="PTHR38011">
    <property type="entry name" value="DIHYDROFOLATE REDUCTASE FAMILY PROTEIN (AFU_ORTHOLOGUE AFUA_8G06820)"/>
    <property type="match status" value="1"/>
</dbReference>
<evidence type="ECO:0000313" key="6">
    <source>
        <dbReference type="EMBL" id="SDU34722.1"/>
    </source>
</evidence>
<comment type="pathway">
    <text evidence="1">Cofactor biosynthesis; riboflavin biosynthesis.</text>
</comment>
<sequence>MFHLQKATQVTSAESDQKGDDTLLGLAEHYRYPPRPAEGPGAAAPFVRANMVSSIDGAATHDGKSGGLGGDGDKTVFRVLRGLADVILVGAGTAITEGYRQPQPDTAFAGLREENGQAPAPALALVSRSLSIPPDYPPLGHPETVVLTCGSAPADRRAALVDAGATLIDCGDEDVETAKLIETCGDRGRPRVLCEGGPSLLGSIIADDLLDELCLTTSPHLVGGRAGRIATHAADDNDDGALALKGMTPAAILTDDDGYLFMRWLRHGRSSIH</sequence>
<dbReference type="InterPro" id="IPR002734">
    <property type="entry name" value="RibDG_C"/>
</dbReference>
<dbReference type="EMBL" id="FNLM01000034">
    <property type="protein sequence ID" value="SDU34722.1"/>
    <property type="molecule type" value="Genomic_DNA"/>
</dbReference>
<dbReference type="RefSeq" id="WP_074849101.1">
    <property type="nucleotide sequence ID" value="NZ_FNLM01000034.1"/>
</dbReference>
<evidence type="ECO:0000256" key="1">
    <source>
        <dbReference type="ARBA" id="ARBA00005104"/>
    </source>
</evidence>
<dbReference type="Proteomes" id="UP000183180">
    <property type="component" value="Unassembled WGS sequence"/>
</dbReference>
<accession>A0A1H2HS53</accession>
<dbReference type="InterPro" id="IPR050765">
    <property type="entry name" value="Riboflavin_Biosynth_HTPR"/>
</dbReference>
<dbReference type="PANTHER" id="PTHR38011:SF7">
    <property type="entry name" value="2,5-DIAMINO-6-RIBOSYLAMINO-4(3H)-PYRIMIDINONE 5'-PHOSPHATE REDUCTASE"/>
    <property type="match status" value="1"/>
</dbReference>
<proteinExistence type="predicted"/>
<evidence type="ECO:0000256" key="4">
    <source>
        <dbReference type="SAM" id="MobiDB-lite"/>
    </source>
</evidence>
<dbReference type="AlphaFoldDB" id="A0A1H2HS53"/>
<keyword evidence="3" id="KW-0560">Oxidoreductase</keyword>
<dbReference type="InterPro" id="IPR024072">
    <property type="entry name" value="DHFR-like_dom_sf"/>
</dbReference>
<reference evidence="6 7" key="1">
    <citation type="submission" date="2016-10" db="EMBL/GenBank/DDBJ databases">
        <authorList>
            <person name="de Groot N.N."/>
        </authorList>
    </citation>
    <scope>NUCLEOTIDE SEQUENCE [LARGE SCALE GENOMIC DNA]</scope>
    <source>
        <strain evidence="6 7">DSM 44215</strain>
    </source>
</reference>
<feature type="compositionally biased region" description="Polar residues" evidence="4">
    <location>
        <begin position="1"/>
        <end position="14"/>
    </location>
</feature>
<evidence type="ECO:0000259" key="5">
    <source>
        <dbReference type="Pfam" id="PF01872"/>
    </source>
</evidence>
<dbReference type="GO" id="GO:0009231">
    <property type="term" value="P:riboflavin biosynthetic process"/>
    <property type="evidence" value="ECO:0007669"/>
    <property type="project" value="InterPro"/>
</dbReference>
<keyword evidence="2" id="KW-0521">NADP</keyword>